<dbReference type="RefSeq" id="WP_146563441.1">
    <property type="nucleotide sequence ID" value="NZ_SIHJ01000001.1"/>
</dbReference>
<feature type="region of interest" description="Disordered" evidence="1">
    <location>
        <begin position="36"/>
        <end position="110"/>
    </location>
</feature>
<keyword evidence="2" id="KW-0732">Signal</keyword>
<dbReference type="Proteomes" id="UP000316714">
    <property type="component" value="Unassembled WGS sequence"/>
</dbReference>
<name>A0A5C5VCZ3_9BACT</name>
<evidence type="ECO:0000313" key="3">
    <source>
        <dbReference type="EMBL" id="TWT36494.1"/>
    </source>
</evidence>
<feature type="signal peptide" evidence="2">
    <location>
        <begin position="1"/>
        <end position="21"/>
    </location>
</feature>
<sequence length="486" mass="52118" precursor="true">MRARIALAFIVLFASIQPARAELVWQGQGQGVAAESSAGAARSTARFQRPSIAQRAKRASAQEPAQLPAAEATPIAATNQRQAASRELPTGQQGQVGYVSQASHTRRTAARVMQTAEESIMAPRPDGASAPVYESTEPYDPGVQMFSDSSCACGCGDPGCGFAEPGCGFVEPGCGCVDGCCDMPSCGYPTDDCCCGEVGCGGGCCDPVLGNCVERGAIPLCIYIPPIKEFTFFTGVHGFKGPLDEYRDRGNFGIHGGLNLGGKMAWIPWPGLGYQVGYQAVGSQFHGSSENPLYDDSHTQHFLTAGLFRRNKVGFQYGVVYDMMRDERIESVSFHQVRGQISVINPKCHELGFKFAVGSDSQEMTGVVGTVGQTRTYQPIDQYLGFWKYHACAGGEFSLYAGGGGGYGIFGGEIFAPLNHTWSLQTGFTYLSPGGSGQSAAEEEGWNLGLNLVWHYGHSAKRWYKSPWRPMFSVADNGSFFVDDDD</sequence>
<dbReference type="InterPro" id="IPR046607">
    <property type="entry name" value="DUF6666"/>
</dbReference>
<protein>
    <submittedName>
        <fullName evidence="3">Uncharacterized protein</fullName>
    </submittedName>
</protein>
<keyword evidence="4" id="KW-1185">Reference proteome</keyword>
<evidence type="ECO:0000313" key="4">
    <source>
        <dbReference type="Proteomes" id="UP000316714"/>
    </source>
</evidence>
<comment type="caution">
    <text evidence="3">The sequence shown here is derived from an EMBL/GenBank/DDBJ whole genome shotgun (WGS) entry which is preliminary data.</text>
</comment>
<proteinExistence type="predicted"/>
<dbReference type="OrthoDB" id="280162at2"/>
<accession>A0A5C5VCZ3</accession>
<gene>
    <name evidence="3" type="ORF">KOR34_14000</name>
</gene>
<evidence type="ECO:0000256" key="1">
    <source>
        <dbReference type="SAM" id="MobiDB-lite"/>
    </source>
</evidence>
<feature type="compositionally biased region" description="Polar residues" evidence="1">
    <location>
        <begin position="90"/>
        <end position="103"/>
    </location>
</feature>
<organism evidence="3 4">
    <name type="scientific">Posidoniimonas corsicana</name>
    <dbReference type="NCBI Taxonomy" id="1938618"/>
    <lineage>
        <taxon>Bacteria</taxon>
        <taxon>Pseudomonadati</taxon>
        <taxon>Planctomycetota</taxon>
        <taxon>Planctomycetia</taxon>
        <taxon>Pirellulales</taxon>
        <taxon>Lacipirellulaceae</taxon>
        <taxon>Posidoniimonas</taxon>
    </lineage>
</organism>
<dbReference type="EMBL" id="SIHJ01000001">
    <property type="protein sequence ID" value="TWT36494.1"/>
    <property type="molecule type" value="Genomic_DNA"/>
</dbReference>
<dbReference type="Pfam" id="PF20371">
    <property type="entry name" value="DUF6666"/>
    <property type="match status" value="1"/>
</dbReference>
<reference evidence="3 4" key="1">
    <citation type="submission" date="2019-02" db="EMBL/GenBank/DDBJ databases">
        <title>Deep-cultivation of Planctomycetes and their phenomic and genomic characterization uncovers novel biology.</title>
        <authorList>
            <person name="Wiegand S."/>
            <person name="Jogler M."/>
            <person name="Boedeker C."/>
            <person name="Pinto D."/>
            <person name="Vollmers J."/>
            <person name="Rivas-Marin E."/>
            <person name="Kohn T."/>
            <person name="Peeters S.H."/>
            <person name="Heuer A."/>
            <person name="Rast P."/>
            <person name="Oberbeckmann S."/>
            <person name="Bunk B."/>
            <person name="Jeske O."/>
            <person name="Meyerdierks A."/>
            <person name="Storesund J.E."/>
            <person name="Kallscheuer N."/>
            <person name="Luecker S."/>
            <person name="Lage O.M."/>
            <person name="Pohl T."/>
            <person name="Merkel B.J."/>
            <person name="Hornburger P."/>
            <person name="Mueller R.-W."/>
            <person name="Bruemmer F."/>
            <person name="Labrenz M."/>
            <person name="Spormann A.M."/>
            <person name="Op Den Camp H."/>
            <person name="Overmann J."/>
            <person name="Amann R."/>
            <person name="Jetten M.S.M."/>
            <person name="Mascher T."/>
            <person name="Medema M.H."/>
            <person name="Devos D.P."/>
            <person name="Kaster A.-K."/>
            <person name="Ovreas L."/>
            <person name="Rohde M."/>
            <person name="Galperin M.Y."/>
            <person name="Jogler C."/>
        </authorList>
    </citation>
    <scope>NUCLEOTIDE SEQUENCE [LARGE SCALE GENOMIC DNA]</scope>
    <source>
        <strain evidence="3 4">KOR34</strain>
    </source>
</reference>
<feature type="chain" id="PRO_5022861162" evidence="2">
    <location>
        <begin position="22"/>
        <end position="486"/>
    </location>
</feature>
<evidence type="ECO:0000256" key="2">
    <source>
        <dbReference type="SAM" id="SignalP"/>
    </source>
</evidence>
<dbReference type="AlphaFoldDB" id="A0A5C5VCZ3"/>
<feature type="compositionally biased region" description="Low complexity" evidence="1">
    <location>
        <begin position="59"/>
        <end position="72"/>
    </location>
</feature>